<sequence length="381" mass="40466">MTGHPRLGTRFGAQFADMSDRGGHFLQRGGHGSRQFGLAVGRRAHLLGGAGQVLGRLPQLAGGVADGAHHGAQRILHGLYFAQQLGQLAVALGTHVLGQVSGGNPLHRSQRLAELAAHAAGDGEPDAESDGDHDHAGRNHHLLQAGRRTLHLFERHAVPGAGELAHFAGGRIDRLRSRRMRGVQQCVGVLITVCESVLGHLIGNPAELRKMLGQPGHGLGLFAVAAGAAGHQRRQPSVRRVQFGVAVLQQFTHPGHFGIAGFDDAAAQIDPHALDRGIQVGNRLDLGLRALVDVTRQIGHAGRAQRNENGHNCKNDGDQTEPNGQTRRDTEVLHTVSGKQPVTKVIRTSVNGLPGEDLSGHTLKTTRTLGSMDTRRARPPA</sequence>
<evidence type="ECO:0000313" key="2">
    <source>
        <dbReference type="EMBL" id="EEF26126.1"/>
    </source>
</evidence>
<dbReference type="Proteomes" id="UP000008311">
    <property type="component" value="Unassembled WGS sequence"/>
</dbReference>
<evidence type="ECO:0000313" key="3">
    <source>
        <dbReference type="Proteomes" id="UP000008311"/>
    </source>
</evidence>
<dbReference type="AlphaFoldDB" id="B9TDD8"/>
<feature type="region of interest" description="Disordered" evidence="1">
    <location>
        <begin position="117"/>
        <end position="138"/>
    </location>
</feature>
<feature type="region of interest" description="Disordered" evidence="1">
    <location>
        <begin position="350"/>
        <end position="381"/>
    </location>
</feature>
<feature type="non-terminal residue" evidence="2">
    <location>
        <position position="381"/>
    </location>
</feature>
<feature type="region of interest" description="Disordered" evidence="1">
    <location>
        <begin position="301"/>
        <end position="329"/>
    </location>
</feature>
<organism evidence="2 3">
    <name type="scientific">Ricinus communis</name>
    <name type="common">Castor bean</name>
    <dbReference type="NCBI Taxonomy" id="3988"/>
    <lineage>
        <taxon>Eukaryota</taxon>
        <taxon>Viridiplantae</taxon>
        <taxon>Streptophyta</taxon>
        <taxon>Embryophyta</taxon>
        <taxon>Tracheophyta</taxon>
        <taxon>Spermatophyta</taxon>
        <taxon>Magnoliopsida</taxon>
        <taxon>eudicotyledons</taxon>
        <taxon>Gunneridae</taxon>
        <taxon>Pentapetalae</taxon>
        <taxon>rosids</taxon>
        <taxon>fabids</taxon>
        <taxon>Malpighiales</taxon>
        <taxon>Euphorbiaceae</taxon>
        <taxon>Acalyphoideae</taxon>
        <taxon>Acalypheae</taxon>
        <taxon>Ricinus</taxon>
    </lineage>
</organism>
<feature type="compositionally biased region" description="Polar residues" evidence="1">
    <location>
        <begin position="362"/>
        <end position="371"/>
    </location>
</feature>
<feature type="compositionally biased region" description="Basic and acidic residues" evidence="1">
    <location>
        <begin position="305"/>
        <end position="317"/>
    </location>
</feature>
<keyword evidence="3" id="KW-1185">Reference proteome</keyword>
<proteinExistence type="predicted"/>
<accession>B9TDD8</accession>
<reference evidence="3" key="1">
    <citation type="journal article" date="2010" name="Nat. Biotechnol.">
        <title>Draft genome sequence of the oilseed species Ricinus communis.</title>
        <authorList>
            <person name="Chan A.P."/>
            <person name="Crabtree J."/>
            <person name="Zhao Q."/>
            <person name="Lorenzi H."/>
            <person name="Orvis J."/>
            <person name="Puiu D."/>
            <person name="Melake-Berhan A."/>
            <person name="Jones K.M."/>
            <person name="Redman J."/>
            <person name="Chen G."/>
            <person name="Cahoon E.B."/>
            <person name="Gedil M."/>
            <person name="Stanke M."/>
            <person name="Haas B.J."/>
            <person name="Wortman J.R."/>
            <person name="Fraser-Liggett C.M."/>
            <person name="Ravel J."/>
            <person name="Rabinowicz P.D."/>
        </authorList>
    </citation>
    <scope>NUCLEOTIDE SEQUENCE [LARGE SCALE GENOMIC DNA]</scope>
    <source>
        <strain evidence="3">cv. Hale</strain>
    </source>
</reference>
<dbReference type="InParanoid" id="B9TDD8"/>
<name>B9TDD8_RICCO</name>
<dbReference type="EMBL" id="EQ978125">
    <property type="protein sequence ID" value="EEF26126.1"/>
    <property type="molecule type" value="Genomic_DNA"/>
</dbReference>
<evidence type="ECO:0000256" key="1">
    <source>
        <dbReference type="SAM" id="MobiDB-lite"/>
    </source>
</evidence>
<protein>
    <submittedName>
        <fullName evidence="2">Uncharacterized protein</fullName>
    </submittedName>
</protein>
<gene>
    <name evidence="2" type="ORF">RCOM_1884390</name>
</gene>